<dbReference type="KEGG" id="hir:HETIRDRAFT_415267"/>
<dbReference type="PROSITE" id="PS51192">
    <property type="entry name" value="HELICASE_ATP_BIND_1"/>
    <property type="match status" value="1"/>
</dbReference>
<dbReference type="AlphaFoldDB" id="W4KKJ2"/>
<dbReference type="HOGENOM" id="CLU_101063_0_0_1"/>
<dbReference type="InParanoid" id="W4KKJ2"/>
<gene>
    <name evidence="2" type="ORF">HETIRDRAFT_415267</name>
</gene>
<dbReference type="OrthoDB" id="3260945at2759"/>
<dbReference type="RefSeq" id="XP_009543080.1">
    <property type="nucleotide sequence ID" value="XM_009544785.1"/>
</dbReference>
<feature type="domain" description="Helicase ATP-binding" evidence="1">
    <location>
        <begin position="35"/>
        <end position="203"/>
    </location>
</feature>
<organism evidence="2 3">
    <name type="scientific">Heterobasidion irregulare (strain TC 32-1)</name>
    <dbReference type="NCBI Taxonomy" id="747525"/>
    <lineage>
        <taxon>Eukaryota</taxon>
        <taxon>Fungi</taxon>
        <taxon>Dikarya</taxon>
        <taxon>Basidiomycota</taxon>
        <taxon>Agaricomycotina</taxon>
        <taxon>Agaricomycetes</taxon>
        <taxon>Russulales</taxon>
        <taxon>Bondarzewiaceae</taxon>
        <taxon>Heterobasidion</taxon>
        <taxon>Heterobasidion annosum species complex</taxon>
    </lineage>
</organism>
<proteinExistence type="predicted"/>
<evidence type="ECO:0000259" key="1">
    <source>
        <dbReference type="PROSITE" id="PS51192"/>
    </source>
</evidence>
<dbReference type="SUPFAM" id="SSF52540">
    <property type="entry name" value="P-loop containing nucleoside triphosphate hydrolases"/>
    <property type="match status" value="1"/>
</dbReference>
<dbReference type="Proteomes" id="UP000030671">
    <property type="component" value="Unassembled WGS sequence"/>
</dbReference>
<name>W4KKJ2_HETIT</name>
<dbReference type="InterPro" id="IPR027417">
    <property type="entry name" value="P-loop_NTPase"/>
</dbReference>
<evidence type="ECO:0000313" key="2">
    <source>
        <dbReference type="EMBL" id="ETW86332.1"/>
    </source>
</evidence>
<dbReference type="GeneID" id="20673234"/>
<protein>
    <recommendedName>
        <fullName evidence="1">Helicase ATP-binding domain-containing protein</fullName>
    </recommendedName>
</protein>
<keyword evidence="3" id="KW-1185">Reference proteome</keyword>
<accession>W4KKJ2</accession>
<evidence type="ECO:0000313" key="3">
    <source>
        <dbReference type="Proteomes" id="UP000030671"/>
    </source>
</evidence>
<sequence length="224" mass="25064">MNGWTSPEGILYIKETLCTLLPWPNGPHYWQVNSTANILEGNNQLVIAACSEGKIAVAYLHLILISHLLKKPPRSLLSFVRSIWSTAVVLMITPLIDVGLQNLLEEVEQGKWLVIILSPEWLNSLEFERIVQNKWFRKLLALYVIDEAHIVLPWAADFCEAYGQINYIIACIPVGIPILVMSRTLGSEAETSLTKFLGFCDGTYQTIRRSSASPALLGLSRLTT</sequence>
<reference evidence="2 3" key="1">
    <citation type="journal article" date="2012" name="New Phytol.">
        <title>Insight into trade-off between wood decay and parasitism from the genome of a fungal forest pathogen.</title>
        <authorList>
            <person name="Olson A."/>
            <person name="Aerts A."/>
            <person name="Asiegbu F."/>
            <person name="Belbahri L."/>
            <person name="Bouzid O."/>
            <person name="Broberg A."/>
            <person name="Canback B."/>
            <person name="Coutinho P.M."/>
            <person name="Cullen D."/>
            <person name="Dalman K."/>
            <person name="Deflorio G."/>
            <person name="van Diepen L.T."/>
            <person name="Dunand C."/>
            <person name="Duplessis S."/>
            <person name="Durling M."/>
            <person name="Gonthier P."/>
            <person name="Grimwood J."/>
            <person name="Fossdal C.G."/>
            <person name="Hansson D."/>
            <person name="Henrissat B."/>
            <person name="Hietala A."/>
            <person name="Himmelstrand K."/>
            <person name="Hoffmeister D."/>
            <person name="Hogberg N."/>
            <person name="James T.Y."/>
            <person name="Karlsson M."/>
            <person name="Kohler A."/>
            <person name="Kues U."/>
            <person name="Lee Y.H."/>
            <person name="Lin Y.C."/>
            <person name="Lind M."/>
            <person name="Lindquist E."/>
            <person name="Lombard V."/>
            <person name="Lucas S."/>
            <person name="Lunden K."/>
            <person name="Morin E."/>
            <person name="Murat C."/>
            <person name="Park J."/>
            <person name="Raffaello T."/>
            <person name="Rouze P."/>
            <person name="Salamov A."/>
            <person name="Schmutz J."/>
            <person name="Solheim H."/>
            <person name="Stahlberg J."/>
            <person name="Velez H."/>
            <person name="de Vries R.P."/>
            <person name="Wiebenga A."/>
            <person name="Woodward S."/>
            <person name="Yakovlev I."/>
            <person name="Garbelotto M."/>
            <person name="Martin F."/>
            <person name="Grigoriev I.V."/>
            <person name="Stenlid J."/>
        </authorList>
    </citation>
    <scope>NUCLEOTIDE SEQUENCE [LARGE SCALE GENOMIC DNA]</scope>
    <source>
        <strain evidence="2 3">TC 32-1</strain>
    </source>
</reference>
<dbReference type="InterPro" id="IPR014001">
    <property type="entry name" value="Helicase_ATP-bd"/>
</dbReference>
<dbReference type="EMBL" id="KI925455">
    <property type="protein sequence ID" value="ETW86332.1"/>
    <property type="molecule type" value="Genomic_DNA"/>
</dbReference>
<dbReference type="Gene3D" id="3.40.50.300">
    <property type="entry name" value="P-loop containing nucleotide triphosphate hydrolases"/>
    <property type="match status" value="1"/>
</dbReference>